<proteinExistence type="predicted"/>
<evidence type="ECO:0000313" key="2">
    <source>
        <dbReference type="Proteomes" id="UP000250235"/>
    </source>
</evidence>
<protein>
    <submittedName>
        <fullName evidence="1">Uncharacterized protein</fullName>
    </submittedName>
</protein>
<accession>A0A2Z6ZW26</accession>
<sequence length="147" mass="16374">MGPISNIGPKTSWTAWDRPEQNLEAKFSRHNNAGDSSDGGRTAAVAAIMHVSCGILPQIGSRQARPFSAMHGSKMAHHLRNVCARLAATGLPLSLPRRATKRGQRAGCRRPRRRPAAFKQFFFDLNLKFEIRYNKAAIVLIRSEPWL</sequence>
<dbReference type="EMBL" id="KV040616">
    <property type="protein sequence ID" value="KZV07149.1"/>
    <property type="molecule type" value="Genomic_DNA"/>
</dbReference>
<reference evidence="1 2" key="1">
    <citation type="journal article" date="2015" name="Proc. Natl. Acad. Sci. U.S.A.">
        <title>The resurrection genome of Boea hygrometrica: A blueprint for survival of dehydration.</title>
        <authorList>
            <person name="Xiao L."/>
            <person name="Yang G."/>
            <person name="Zhang L."/>
            <person name="Yang X."/>
            <person name="Zhao S."/>
            <person name="Ji Z."/>
            <person name="Zhou Q."/>
            <person name="Hu M."/>
            <person name="Wang Y."/>
            <person name="Chen M."/>
            <person name="Xu Y."/>
            <person name="Jin H."/>
            <person name="Xiao X."/>
            <person name="Hu G."/>
            <person name="Bao F."/>
            <person name="Hu Y."/>
            <person name="Wan P."/>
            <person name="Li L."/>
            <person name="Deng X."/>
            <person name="Kuang T."/>
            <person name="Xiang C."/>
            <person name="Zhu J.K."/>
            <person name="Oliver M.J."/>
            <person name="He Y."/>
        </authorList>
    </citation>
    <scope>NUCLEOTIDE SEQUENCE [LARGE SCALE GENOMIC DNA]</scope>
    <source>
        <strain evidence="2">cv. XS01</strain>
    </source>
</reference>
<name>A0A2Z6ZW26_9LAMI</name>
<keyword evidence="2" id="KW-1185">Reference proteome</keyword>
<dbReference type="AlphaFoldDB" id="A0A2Z6ZW26"/>
<evidence type="ECO:0000313" key="1">
    <source>
        <dbReference type="EMBL" id="KZV07149.1"/>
    </source>
</evidence>
<organism evidence="1 2">
    <name type="scientific">Dorcoceras hygrometricum</name>
    <dbReference type="NCBI Taxonomy" id="472368"/>
    <lineage>
        <taxon>Eukaryota</taxon>
        <taxon>Viridiplantae</taxon>
        <taxon>Streptophyta</taxon>
        <taxon>Embryophyta</taxon>
        <taxon>Tracheophyta</taxon>
        <taxon>Spermatophyta</taxon>
        <taxon>Magnoliopsida</taxon>
        <taxon>eudicotyledons</taxon>
        <taxon>Gunneridae</taxon>
        <taxon>Pentapetalae</taxon>
        <taxon>asterids</taxon>
        <taxon>lamiids</taxon>
        <taxon>Lamiales</taxon>
        <taxon>Gesneriaceae</taxon>
        <taxon>Didymocarpoideae</taxon>
        <taxon>Trichosporeae</taxon>
        <taxon>Loxocarpinae</taxon>
        <taxon>Dorcoceras</taxon>
    </lineage>
</organism>
<dbReference type="Proteomes" id="UP000250235">
    <property type="component" value="Unassembled WGS sequence"/>
</dbReference>
<gene>
    <name evidence="1" type="ORF">F511_45369</name>
</gene>